<keyword evidence="3" id="KW-1185">Reference proteome</keyword>
<feature type="domain" description="Peptidase C39-like" evidence="1">
    <location>
        <begin position="12"/>
        <end position="132"/>
    </location>
</feature>
<protein>
    <recommendedName>
        <fullName evidence="1">Peptidase C39-like domain-containing protein</fullName>
    </recommendedName>
</protein>
<reference evidence="2 3" key="1">
    <citation type="submission" date="2019-02" db="EMBL/GenBank/DDBJ databases">
        <title>Ureibacillus thermophilus.</title>
        <authorList>
            <person name="Sunny J.S."/>
            <person name="Natarajan A."/>
            <person name="Saleena L.M."/>
        </authorList>
    </citation>
    <scope>NUCLEOTIDE SEQUENCE [LARGE SCALE GENOMIC DNA]</scope>
    <source>
        <strain evidence="2 3">LM102</strain>
    </source>
</reference>
<dbReference type="Pfam" id="PF13529">
    <property type="entry name" value="Peptidase_C39_2"/>
    <property type="match status" value="1"/>
</dbReference>
<name>A0A4P6UY05_9BACL</name>
<dbReference type="KEGG" id="uth:DKZ56_12870"/>
<organism evidence="2 3">
    <name type="scientific">Ureibacillus thermophilus</name>
    <dbReference type="NCBI Taxonomy" id="367743"/>
    <lineage>
        <taxon>Bacteria</taxon>
        <taxon>Bacillati</taxon>
        <taxon>Bacillota</taxon>
        <taxon>Bacilli</taxon>
        <taxon>Bacillales</taxon>
        <taxon>Caryophanaceae</taxon>
        <taxon>Ureibacillus</taxon>
    </lineage>
</organism>
<evidence type="ECO:0000259" key="1">
    <source>
        <dbReference type="Pfam" id="PF13529"/>
    </source>
</evidence>
<gene>
    <name evidence="2" type="ORF">DKZ56_12870</name>
</gene>
<evidence type="ECO:0000313" key="3">
    <source>
        <dbReference type="Proteomes" id="UP000291151"/>
    </source>
</evidence>
<dbReference type="RefSeq" id="WP_208650349.1">
    <property type="nucleotide sequence ID" value="NZ_CP036528.1"/>
</dbReference>
<dbReference type="Proteomes" id="UP000291151">
    <property type="component" value="Chromosome"/>
</dbReference>
<dbReference type="EMBL" id="CP036528">
    <property type="protein sequence ID" value="QBK26662.1"/>
    <property type="molecule type" value="Genomic_DNA"/>
</dbReference>
<proteinExistence type="predicted"/>
<dbReference type="SUPFAM" id="SSF54001">
    <property type="entry name" value="Cysteine proteinases"/>
    <property type="match status" value="1"/>
</dbReference>
<evidence type="ECO:0000313" key="2">
    <source>
        <dbReference type="EMBL" id="QBK26662.1"/>
    </source>
</evidence>
<sequence>MKKLIQLQGFSQYDDGIQPPYRNSACGPTTIYVILKYLFGQDIAKDVNTLYRLLGTTKIGLFRWKLIKNLQHYLGTDYIVKKCSLKQALKQIDEGRPVAAKFDKYFTFHWKTKPTFKYHWVPLIGYEILDGELFLIVHDNGGINRESQIRKVPYGKNYKVLSFVKIEPRNSEWGI</sequence>
<dbReference type="InterPro" id="IPR038765">
    <property type="entry name" value="Papain-like_cys_pep_sf"/>
</dbReference>
<accession>A0A4P6UY05</accession>
<dbReference type="InterPro" id="IPR039564">
    <property type="entry name" value="Peptidase_C39-like"/>
</dbReference>
<dbReference type="AlphaFoldDB" id="A0A4P6UY05"/>
<dbReference type="Gene3D" id="3.90.70.10">
    <property type="entry name" value="Cysteine proteinases"/>
    <property type="match status" value="1"/>
</dbReference>